<dbReference type="EMBL" id="JBHUCX010000099">
    <property type="protein sequence ID" value="MFD1677918.1"/>
    <property type="molecule type" value="Genomic_DNA"/>
</dbReference>
<dbReference type="InterPro" id="IPR007267">
    <property type="entry name" value="GtrA_DPMS_TM"/>
</dbReference>
<feature type="domain" description="GtrA/DPMS transmembrane" evidence="7">
    <location>
        <begin position="19"/>
        <end position="134"/>
    </location>
</feature>
<keyword evidence="5 6" id="KW-0472">Membrane</keyword>
<comment type="caution">
    <text evidence="8">The sequence shown here is derived from an EMBL/GenBank/DDBJ whole genome shotgun (WGS) entry which is preliminary data.</text>
</comment>
<evidence type="ECO:0000256" key="3">
    <source>
        <dbReference type="ARBA" id="ARBA00022692"/>
    </source>
</evidence>
<comment type="similarity">
    <text evidence="2">Belongs to the GtrA family.</text>
</comment>
<proteinExistence type="inferred from homology"/>
<name>A0ABW4JRW4_9BACL</name>
<reference evidence="9" key="1">
    <citation type="journal article" date="2019" name="Int. J. Syst. Evol. Microbiol.">
        <title>The Global Catalogue of Microorganisms (GCM) 10K type strain sequencing project: providing services to taxonomists for standard genome sequencing and annotation.</title>
        <authorList>
            <consortium name="The Broad Institute Genomics Platform"/>
            <consortium name="The Broad Institute Genome Sequencing Center for Infectious Disease"/>
            <person name="Wu L."/>
            <person name="Ma J."/>
        </authorList>
    </citation>
    <scope>NUCLEOTIDE SEQUENCE [LARGE SCALE GENOMIC DNA]</scope>
    <source>
        <strain evidence="9">CGMCC 1.12286</strain>
    </source>
</reference>
<dbReference type="Proteomes" id="UP001597079">
    <property type="component" value="Unassembled WGS sequence"/>
</dbReference>
<evidence type="ECO:0000313" key="9">
    <source>
        <dbReference type="Proteomes" id="UP001597079"/>
    </source>
</evidence>
<evidence type="ECO:0000256" key="2">
    <source>
        <dbReference type="ARBA" id="ARBA00009399"/>
    </source>
</evidence>
<keyword evidence="9" id="KW-1185">Reference proteome</keyword>
<keyword evidence="3 6" id="KW-0812">Transmembrane</keyword>
<dbReference type="RefSeq" id="WP_377945846.1">
    <property type="nucleotide sequence ID" value="NZ_JBHUCX010000099.1"/>
</dbReference>
<feature type="transmembrane region" description="Helical" evidence="6">
    <location>
        <begin position="20"/>
        <end position="40"/>
    </location>
</feature>
<keyword evidence="4 6" id="KW-1133">Transmembrane helix</keyword>
<sequence length="148" mass="16993">MTEHARGTRAPLPSAQLLKFAAVGASNSLVDLVLFVVFYHELHLNYIVAHMISYSCGTLNSFVLNKYFTFERRSKLHGQEVYRFVLLNICSFLLSVVFIYGFNHFLHFQVMVSKILSIVLTVIVNYFGSKYWCFAEKKVKSAGQIARR</sequence>
<evidence type="ECO:0000256" key="5">
    <source>
        <dbReference type="ARBA" id="ARBA00023136"/>
    </source>
</evidence>
<dbReference type="InterPro" id="IPR051401">
    <property type="entry name" value="GtrA_CellWall_Glycosyl"/>
</dbReference>
<dbReference type="Pfam" id="PF04138">
    <property type="entry name" value="GtrA_DPMS_TM"/>
    <property type="match status" value="1"/>
</dbReference>
<protein>
    <submittedName>
        <fullName evidence="8">GtrA family protein</fullName>
    </submittedName>
</protein>
<dbReference type="PANTHER" id="PTHR38459">
    <property type="entry name" value="PROPHAGE BACTOPRENOL-LINKED GLUCOSE TRANSLOCASE HOMOLOG"/>
    <property type="match status" value="1"/>
</dbReference>
<comment type="subcellular location">
    <subcellularLocation>
        <location evidence="1">Membrane</location>
        <topology evidence="1">Multi-pass membrane protein</topology>
    </subcellularLocation>
</comment>
<organism evidence="8 9">
    <name type="scientific">Alicyclobacillus fodiniaquatilis</name>
    <dbReference type="NCBI Taxonomy" id="1661150"/>
    <lineage>
        <taxon>Bacteria</taxon>
        <taxon>Bacillati</taxon>
        <taxon>Bacillota</taxon>
        <taxon>Bacilli</taxon>
        <taxon>Bacillales</taxon>
        <taxon>Alicyclobacillaceae</taxon>
        <taxon>Alicyclobacillus</taxon>
    </lineage>
</organism>
<evidence type="ECO:0000313" key="8">
    <source>
        <dbReference type="EMBL" id="MFD1677918.1"/>
    </source>
</evidence>
<gene>
    <name evidence="8" type="ORF">ACFSB2_24950</name>
</gene>
<evidence type="ECO:0000256" key="1">
    <source>
        <dbReference type="ARBA" id="ARBA00004141"/>
    </source>
</evidence>
<evidence type="ECO:0000256" key="4">
    <source>
        <dbReference type="ARBA" id="ARBA00022989"/>
    </source>
</evidence>
<evidence type="ECO:0000256" key="6">
    <source>
        <dbReference type="SAM" id="Phobius"/>
    </source>
</evidence>
<feature type="transmembrane region" description="Helical" evidence="6">
    <location>
        <begin position="108"/>
        <end position="128"/>
    </location>
</feature>
<evidence type="ECO:0000259" key="7">
    <source>
        <dbReference type="Pfam" id="PF04138"/>
    </source>
</evidence>
<feature type="transmembrane region" description="Helical" evidence="6">
    <location>
        <begin position="46"/>
        <end position="69"/>
    </location>
</feature>
<feature type="transmembrane region" description="Helical" evidence="6">
    <location>
        <begin position="81"/>
        <end position="102"/>
    </location>
</feature>
<dbReference type="PANTHER" id="PTHR38459:SF1">
    <property type="entry name" value="PROPHAGE BACTOPRENOL-LINKED GLUCOSE TRANSLOCASE HOMOLOG"/>
    <property type="match status" value="1"/>
</dbReference>
<accession>A0ABW4JRW4</accession>